<dbReference type="PANTHER" id="PTHR46094:SF1">
    <property type="entry name" value="INTEGRATOR COMPLEX SUBUNIT 9"/>
    <property type="match status" value="1"/>
</dbReference>
<dbReference type="SUPFAM" id="SSF56281">
    <property type="entry name" value="Metallo-hydrolase/oxidoreductase"/>
    <property type="match status" value="1"/>
</dbReference>
<evidence type="ECO:0000313" key="5">
    <source>
        <dbReference type="Proteomes" id="UP000054350"/>
    </source>
</evidence>
<dbReference type="AlphaFoldDB" id="A0A0L0SUD4"/>
<dbReference type="EMBL" id="GG745349">
    <property type="protein sequence ID" value="KNE66127.1"/>
    <property type="molecule type" value="Genomic_DNA"/>
</dbReference>
<dbReference type="STRING" id="578462.A0A0L0SUD4"/>
<dbReference type="Proteomes" id="UP000054350">
    <property type="component" value="Unassembled WGS sequence"/>
</dbReference>
<evidence type="ECO:0000313" key="4">
    <source>
        <dbReference type="EMBL" id="KNE66127.1"/>
    </source>
</evidence>
<name>A0A0L0SUD4_ALLM3</name>
<keyword evidence="2" id="KW-0539">Nucleus</keyword>
<dbReference type="GO" id="GO:0034472">
    <property type="term" value="P:snRNA 3'-end processing"/>
    <property type="evidence" value="ECO:0007669"/>
    <property type="project" value="TreeGrafter"/>
</dbReference>
<dbReference type="eggNOG" id="KOG1138">
    <property type="taxonomic scope" value="Eukaryota"/>
</dbReference>
<feature type="compositionally biased region" description="Basic and acidic residues" evidence="3">
    <location>
        <begin position="583"/>
        <end position="601"/>
    </location>
</feature>
<dbReference type="InterPro" id="IPR027074">
    <property type="entry name" value="Integrator_9su"/>
</dbReference>
<dbReference type="VEuPathDB" id="FungiDB:AMAG_10379"/>
<feature type="compositionally biased region" description="Basic and acidic residues" evidence="3">
    <location>
        <begin position="555"/>
        <end position="568"/>
    </location>
</feature>
<feature type="compositionally biased region" description="Basic and acidic residues" evidence="3">
    <location>
        <begin position="500"/>
        <end position="518"/>
    </location>
</feature>
<dbReference type="PANTHER" id="PTHR46094">
    <property type="entry name" value="INTEGRATOR COMPLEX SUBUNIT 9"/>
    <property type="match status" value="1"/>
</dbReference>
<feature type="compositionally biased region" description="Acidic residues" evidence="3">
    <location>
        <begin position="569"/>
        <end position="582"/>
    </location>
</feature>
<sequence>MATATAVPGFDALDYILLSNYVTATRFATVCADMTLAKWTKVLATRATMDLAKNCLLEQVHQDVTHSQRSALPAESASRRALKFLSRLTDQTQFVTSGEIIKLAPDLIIDAVSSGLTLGAVNWTVTRGDKSVSLLGVSSWEFGRYPEQLHTESLAFKDALAITSVSNSPTNDFSKQRDYLPIPRPKKQGISGSPISLLSYSFFDTVQIAQGIHEQHPATTIVCVSPVIRDVVAYGNTMAEHLSRACQQRALDTLPPLVLGVALRMLPGITSPDLTATIRNLDQPCIILCAPGELDPARPGDFAALVAAVRTVRPAVVLLTDPLAQAPMGVGDETSWWNTVPVVACPLDPRINAMQLGKLAAELKPQRLLTPPLADEYAWVTNIREMAEVKHVVLDPGAAPAHVDLEREFFRVDVTAELGHVIKHTPVMALGPDGTTFKHVTVAWDLDTNELHPVDVAAAAMGAATLGDTNALLFPCDVTLDSLLNQLRKQQGGHFRGHRGHDVDSSTMPDDRMHERRGSCSRNDLALMALSAPALEMQEKWQLQATKDEYGAARDLMAMDEKPENVKDEVDEGAGEDEGQDGAEDRMDEDVVKSEEQAGGR</sequence>
<evidence type="ECO:0000256" key="3">
    <source>
        <dbReference type="SAM" id="MobiDB-lite"/>
    </source>
</evidence>
<keyword evidence="5" id="KW-1185">Reference proteome</keyword>
<feature type="region of interest" description="Disordered" evidence="3">
    <location>
        <begin position="555"/>
        <end position="601"/>
    </location>
</feature>
<feature type="region of interest" description="Disordered" evidence="3">
    <location>
        <begin position="491"/>
        <end position="518"/>
    </location>
</feature>
<dbReference type="OrthoDB" id="5600060at2759"/>
<proteinExistence type="predicted"/>
<evidence type="ECO:0000256" key="1">
    <source>
        <dbReference type="ARBA" id="ARBA00004123"/>
    </source>
</evidence>
<reference evidence="5" key="2">
    <citation type="submission" date="2009-11" db="EMBL/GenBank/DDBJ databases">
        <title>The Genome Sequence of Allomyces macrogynus strain ATCC 38327.</title>
        <authorList>
            <consortium name="The Broad Institute Genome Sequencing Platform"/>
            <person name="Russ C."/>
            <person name="Cuomo C."/>
            <person name="Shea T."/>
            <person name="Young S.K."/>
            <person name="Zeng Q."/>
            <person name="Koehrsen M."/>
            <person name="Haas B."/>
            <person name="Borodovsky M."/>
            <person name="Guigo R."/>
            <person name="Alvarado L."/>
            <person name="Berlin A."/>
            <person name="Borenstein D."/>
            <person name="Chen Z."/>
            <person name="Engels R."/>
            <person name="Freedman E."/>
            <person name="Gellesch M."/>
            <person name="Goldberg J."/>
            <person name="Griggs A."/>
            <person name="Gujja S."/>
            <person name="Heiman D."/>
            <person name="Hepburn T."/>
            <person name="Howarth C."/>
            <person name="Jen D."/>
            <person name="Larson L."/>
            <person name="Lewis B."/>
            <person name="Mehta T."/>
            <person name="Park D."/>
            <person name="Pearson M."/>
            <person name="Roberts A."/>
            <person name="Saif S."/>
            <person name="Shenoy N."/>
            <person name="Sisk P."/>
            <person name="Stolte C."/>
            <person name="Sykes S."/>
            <person name="Walk T."/>
            <person name="White J."/>
            <person name="Yandava C."/>
            <person name="Burger G."/>
            <person name="Gray M.W."/>
            <person name="Holland P.W.H."/>
            <person name="King N."/>
            <person name="Lang F.B.F."/>
            <person name="Roger A.J."/>
            <person name="Ruiz-Trillo I."/>
            <person name="Lander E."/>
            <person name="Nusbaum C."/>
        </authorList>
    </citation>
    <scope>NUCLEOTIDE SEQUENCE [LARGE SCALE GENOMIC DNA]</scope>
    <source>
        <strain evidence="5">ATCC 38327</strain>
    </source>
</reference>
<reference evidence="4 5" key="1">
    <citation type="submission" date="2009-11" db="EMBL/GenBank/DDBJ databases">
        <title>Annotation of Allomyces macrogynus ATCC 38327.</title>
        <authorList>
            <consortium name="The Broad Institute Genome Sequencing Platform"/>
            <person name="Russ C."/>
            <person name="Cuomo C."/>
            <person name="Burger G."/>
            <person name="Gray M.W."/>
            <person name="Holland P.W.H."/>
            <person name="King N."/>
            <person name="Lang F.B.F."/>
            <person name="Roger A.J."/>
            <person name="Ruiz-Trillo I."/>
            <person name="Young S.K."/>
            <person name="Zeng Q."/>
            <person name="Gargeya S."/>
            <person name="Fitzgerald M."/>
            <person name="Haas B."/>
            <person name="Abouelleil A."/>
            <person name="Alvarado L."/>
            <person name="Arachchi H.M."/>
            <person name="Berlin A."/>
            <person name="Chapman S.B."/>
            <person name="Gearin G."/>
            <person name="Goldberg J."/>
            <person name="Griggs A."/>
            <person name="Gujja S."/>
            <person name="Hansen M."/>
            <person name="Heiman D."/>
            <person name="Howarth C."/>
            <person name="Larimer J."/>
            <person name="Lui A."/>
            <person name="MacDonald P.J.P."/>
            <person name="McCowen C."/>
            <person name="Montmayeur A."/>
            <person name="Murphy C."/>
            <person name="Neiman D."/>
            <person name="Pearson M."/>
            <person name="Priest M."/>
            <person name="Roberts A."/>
            <person name="Saif S."/>
            <person name="Shea T."/>
            <person name="Sisk P."/>
            <person name="Stolte C."/>
            <person name="Sykes S."/>
            <person name="Wortman J."/>
            <person name="Nusbaum C."/>
            <person name="Birren B."/>
        </authorList>
    </citation>
    <scope>NUCLEOTIDE SEQUENCE [LARGE SCALE GENOMIC DNA]</scope>
    <source>
        <strain evidence="4 5">ATCC 38327</strain>
    </source>
</reference>
<dbReference type="Gene3D" id="3.60.15.10">
    <property type="entry name" value="Ribonuclease Z/Hydroxyacylglutathione hydrolase-like"/>
    <property type="match status" value="1"/>
</dbReference>
<gene>
    <name evidence="4" type="ORF">AMAG_10379</name>
</gene>
<dbReference type="GO" id="GO:0032039">
    <property type="term" value="C:integrator complex"/>
    <property type="evidence" value="ECO:0007669"/>
    <property type="project" value="InterPro"/>
</dbReference>
<comment type="subcellular location">
    <subcellularLocation>
        <location evidence="1">Nucleus</location>
    </subcellularLocation>
</comment>
<protein>
    <submittedName>
        <fullName evidence="4">Uncharacterized protein</fullName>
    </submittedName>
</protein>
<dbReference type="InterPro" id="IPR036866">
    <property type="entry name" value="RibonucZ/Hydroxyglut_hydro"/>
</dbReference>
<organism evidence="4 5">
    <name type="scientific">Allomyces macrogynus (strain ATCC 38327)</name>
    <name type="common">Allomyces javanicus var. macrogynus</name>
    <dbReference type="NCBI Taxonomy" id="578462"/>
    <lineage>
        <taxon>Eukaryota</taxon>
        <taxon>Fungi</taxon>
        <taxon>Fungi incertae sedis</taxon>
        <taxon>Blastocladiomycota</taxon>
        <taxon>Blastocladiomycetes</taxon>
        <taxon>Blastocladiales</taxon>
        <taxon>Blastocladiaceae</taxon>
        <taxon>Allomyces</taxon>
    </lineage>
</organism>
<accession>A0A0L0SUD4</accession>
<evidence type="ECO:0000256" key="2">
    <source>
        <dbReference type="ARBA" id="ARBA00023242"/>
    </source>
</evidence>